<evidence type="ECO:0000313" key="1">
    <source>
        <dbReference type="EMBL" id="EWS75747.1"/>
    </source>
</evidence>
<dbReference type="Proteomes" id="UP000009168">
    <property type="component" value="Unassembled WGS sequence"/>
</dbReference>
<evidence type="ECO:0000313" key="2">
    <source>
        <dbReference type="Proteomes" id="UP000009168"/>
    </source>
</evidence>
<keyword evidence="2" id="KW-1185">Reference proteome</keyword>
<gene>
    <name evidence="1" type="ORF">TTHERM_000575469</name>
</gene>
<sequence>MIIPTPKDNTIINQIYKNSELFITSLSNSKKSEPSYLGKIYSKIMYMNKTTINEKRGIFQQIFYLLGYEAYKENRIKIKIKQVDINNTVIAYPLKTNQLSTTV</sequence>
<dbReference type="KEGG" id="tet:TTHERM_000575469"/>
<reference evidence="2" key="1">
    <citation type="journal article" date="2006" name="PLoS Biol.">
        <title>Macronuclear genome sequence of the ciliate Tetrahymena thermophila, a model eukaryote.</title>
        <authorList>
            <person name="Eisen J.A."/>
            <person name="Coyne R.S."/>
            <person name="Wu M."/>
            <person name="Wu D."/>
            <person name="Thiagarajan M."/>
            <person name="Wortman J.R."/>
            <person name="Badger J.H."/>
            <person name="Ren Q."/>
            <person name="Amedeo P."/>
            <person name="Jones K.M."/>
            <person name="Tallon L.J."/>
            <person name="Delcher A.L."/>
            <person name="Salzberg S.L."/>
            <person name="Silva J.C."/>
            <person name="Haas B.J."/>
            <person name="Majoros W.H."/>
            <person name="Farzad M."/>
            <person name="Carlton J.M."/>
            <person name="Smith R.K. Jr."/>
            <person name="Garg J."/>
            <person name="Pearlman R.E."/>
            <person name="Karrer K.M."/>
            <person name="Sun L."/>
            <person name="Manning G."/>
            <person name="Elde N.C."/>
            <person name="Turkewitz A.P."/>
            <person name="Asai D.J."/>
            <person name="Wilkes D.E."/>
            <person name="Wang Y."/>
            <person name="Cai H."/>
            <person name="Collins K."/>
            <person name="Stewart B.A."/>
            <person name="Lee S.R."/>
            <person name="Wilamowska K."/>
            <person name="Weinberg Z."/>
            <person name="Ruzzo W.L."/>
            <person name="Wloga D."/>
            <person name="Gaertig J."/>
            <person name="Frankel J."/>
            <person name="Tsao C.-C."/>
            <person name="Gorovsky M.A."/>
            <person name="Keeling P.J."/>
            <person name="Waller R.F."/>
            <person name="Patron N.J."/>
            <person name="Cherry J.M."/>
            <person name="Stover N.A."/>
            <person name="Krieger C.J."/>
            <person name="del Toro C."/>
            <person name="Ryder H.F."/>
            <person name="Williamson S.C."/>
            <person name="Barbeau R.A."/>
            <person name="Hamilton E.P."/>
            <person name="Orias E."/>
        </authorList>
    </citation>
    <scope>NUCLEOTIDE SEQUENCE [LARGE SCALE GENOMIC DNA]</scope>
    <source>
        <strain evidence="2">SB210</strain>
    </source>
</reference>
<accession>W7XDT0</accession>
<dbReference type="RefSeq" id="XP_012651669.1">
    <property type="nucleotide sequence ID" value="XM_012796215.1"/>
</dbReference>
<protein>
    <submittedName>
        <fullName evidence="1">Uncharacterized protein</fullName>
    </submittedName>
</protein>
<dbReference type="GeneID" id="24439647"/>
<organism evidence="1 2">
    <name type="scientific">Tetrahymena thermophila (strain SB210)</name>
    <dbReference type="NCBI Taxonomy" id="312017"/>
    <lineage>
        <taxon>Eukaryota</taxon>
        <taxon>Sar</taxon>
        <taxon>Alveolata</taxon>
        <taxon>Ciliophora</taxon>
        <taxon>Intramacronucleata</taxon>
        <taxon>Oligohymenophorea</taxon>
        <taxon>Hymenostomatida</taxon>
        <taxon>Tetrahymenina</taxon>
        <taxon>Tetrahymenidae</taxon>
        <taxon>Tetrahymena</taxon>
    </lineage>
</organism>
<name>W7XDT0_TETTS</name>
<dbReference type="InParanoid" id="W7XDT0"/>
<dbReference type="AlphaFoldDB" id="W7XDT0"/>
<dbReference type="EMBL" id="GG662798">
    <property type="protein sequence ID" value="EWS75747.1"/>
    <property type="molecule type" value="Genomic_DNA"/>
</dbReference>
<proteinExistence type="predicted"/>